<feature type="transmembrane region" description="Helical" evidence="5">
    <location>
        <begin position="117"/>
        <end position="136"/>
    </location>
</feature>
<dbReference type="AlphaFoldDB" id="A0A501QGI7"/>
<evidence type="ECO:0000256" key="2">
    <source>
        <dbReference type="ARBA" id="ARBA00022692"/>
    </source>
</evidence>
<dbReference type="PRINTS" id="PR00164">
    <property type="entry name" value="ABC2TRNSPORT"/>
</dbReference>
<dbReference type="InterPro" id="IPR000412">
    <property type="entry name" value="ABC_2_transport"/>
</dbReference>
<feature type="domain" description="ABC transmembrane type-2" evidence="6">
    <location>
        <begin position="26"/>
        <end position="254"/>
    </location>
</feature>
<dbReference type="PANTHER" id="PTHR43229:SF2">
    <property type="entry name" value="NODULATION PROTEIN J"/>
    <property type="match status" value="1"/>
</dbReference>
<reference evidence="7 8" key="1">
    <citation type="submission" date="2019-06" db="EMBL/GenBank/DDBJ databases">
        <title>Flavobacterium sp. MaA-Y11 from geoumgang.</title>
        <authorList>
            <person name="Jeong S."/>
        </authorList>
    </citation>
    <scope>NUCLEOTIDE SEQUENCE [LARGE SCALE GENOMIC DNA]</scope>
    <source>
        <strain evidence="7 8">MaA-Y11</strain>
    </source>
</reference>
<dbReference type="PROSITE" id="PS51012">
    <property type="entry name" value="ABC_TM2"/>
    <property type="match status" value="1"/>
</dbReference>
<dbReference type="InterPro" id="IPR013525">
    <property type="entry name" value="ABC2_TM"/>
</dbReference>
<dbReference type="PANTHER" id="PTHR43229">
    <property type="entry name" value="NODULATION PROTEIN J"/>
    <property type="match status" value="1"/>
</dbReference>
<name>A0A501QGI7_9FLAO</name>
<feature type="transmembrane region" description="Helical" evidence="5">
    <location>
        <begin position="142"/>
        <end position="166"/>
    </location>
</feature>
<protein>
    <recommendedName>
        <fullName evidence="5">Transport permease protein</fullName>
    </recommendedName>
</protein>
<dbReference type="EMBL" id="VFJE01000051">
    <property type="protein sequence ID" value="TPD71217.1"/>
    <property type="molecule type" value="Genomic_DNA"/>
</dbReference>
<dbReference type="Proteomes" id="UP000319175">
    <property type="component" value="Unassembled WGS sequence"/>
</dbReference>
<feature type="transmembrane region" description="Helical" evidence="5">
    <location>
        <begin position="66"/>
        <end position="84"/>
    </location>
</feature>
<comment type="caution">
    <text evidence="7">The sequence shown here is derived from an EMBL/GenBank/DDBJ whole genome shotgun (WGS) entry which is preliminary data.</text>
</comment>
<accession>A0A501QGI7</accession>
<feature type="transmembrane region" description="Helical" evidence="5">
    <location>
        <begin position="28"/>
        <end position="46"/>
    </location>
</feature>
<dbReference type="InterPro" id="IPR047817">
    <property type="entry name" value="ABC2_TM_bact-type"/>
</dbReference>
<organism evidence="7 8">
    <name type="scientific">Flavobacterium microcysteis</name>
    <dbReference type="NCBI Taxonomy" id="2596891"/>
    <lineage>
        <taxon>Bacteria</taxon>
        <taxon>Pseudomonadati</taxon>
        <taxon>Bacteroidota</taxon>
        <taxon>Flavobacteriia</taxon>
        <taxon>Flavobacteriales</taxon>
        <taxon>Flavobacteriaceae</taxon>
        <taxon>Flavobacterium</taxon>
    </lineage>
</organism>
<dbReference type="GO" id="GO:0140359">
    <property type="term" value="F:ABC-type transporter activity"/>
    <property type="evidence" value="ECO:0007669"/>
    <property type="project" value="InterPro"/>
</dbReference>
<keyword evidence="8" id="KW-1185">Reference proteome</keyword>
<evidence type="ECO:0000256" key="1">
    <source>
        <dbReference type="ARBA" id="ARBA00004141"/>
    </source>
</evidence>
<sequence length="256" mass="28322">MEITNFIRKAFVIAELEVRKIFHDPTEIIMRSVQPALWLLIFGQVFAKMHALPGKTDYIDFMTPGILAQSVLFVSIFSGIAVIWERDLGLVHKLLATPTPHAAIVLGKAISAGLRTLPIAVIIYILALLLNVKILWNPLNLLSVFVVVMLGAIFFSTFSLIIACLVKTRERFMGIGQLMTMPLFFASNAIYPIEIMPGWLKMIAQVNPLTYMVDALRTLMIGNVSGFSLTIDIVILLVISTIFVAIGGSLYSKVIT</sequence>
<proteinExistence type="inferred from homology"/>
<feature type="transmembrane region" description="Helical" evidence="5">
    <location>
        <begin position="220"/>
        <end position="246"/>
    </location>
</feature>
<dbReference type="GO" id="GO:0043190">
    <property type="term" value="C:ATP-binding cassette (ABC) transporter complex"/>
    <property type="evidence" value="ECO:0007669"/>
    <property type="project" value="InterPro"/>
</dbReference>
<evidence type="ECO:0000313" key="8">
    <source>
        <dbReference type="Proteomes" id="UP000319175"/>
    </source>
</evidence>
<dbReference type="OrthoDB" id="9808686at2"/>
<keyword evidence="5" id="KW-1003">Cell membrane</keyword>
<evidence type="ECO:0000256" key="3">
    <source>
        <dbReference type="ARBA" id="ARBA00022989"/>
    </source>
</evidence>
<evidence type="ECO:0000313" key="7">
    <source>
        <dbReference type="EMBL" id="TPD71217.1"/>
    </source>
</evidence>
<keyword evidence="5" id="KW-0813">Transport</keyword>
<comment type="similarity">
    <text evidence="5">Belongs to the ABC-2 integral membrane protein family.</text>
</comment>
<evidence type="ECO:0000259" key="6">
    <source>
        <dbReference type="PROSITE" id="PS51012"/>
    </source>
</evidence>
<feature type="transmembrane region" description="Helical" evidence="5">
    <location>
        <begin position="178"/>
        <end position="200"/>
    </location>
</feature>
<comment type="subcellular location">
    <subcellularLocation>
        <location evidence="5">Cell membrane</location>
        <topology evidence="5">Multi-pass membrane protein</topology>
    </subcellularLocation>
    <subcellularLocation>
        <location evidence="1">Membrane</location>
        <topology evidence="1">Multi-pass membrane protein</topology>
    </subcellularLocation>
</comment>
<dbReference type="InterPro" id="IPR051784">
    <property type="entry name" value="Nod_factor_ABC_transporter"/>
</dbReference>
<gene>
    <name evidence="7" type="ORF">FJA49_04785</name>
</gene>
<evidence type="ECO:0000256" key="5">
    <source>
        <dbReference type="RuleBase" id="RU361157"/>
    </source>
</evidence>
<keyword evidence="2 5" id="KW-0812">Transmembrane</keyword>
<keyword evidence="3 5" id="KW-1133">Transmembrane helix</keyword>
<dbReference type="Pfam" id="PF01061">
    <property type="entry name" value="ABC2_membrane"/>
    <property type="match status" value="1"/>
</dbReference>
<dbReference type="PIRSF" id="PIRSF006648">
    <property type="entry name" value="DrrB"/>
    <property type="match status" value="1"/>
</dbReference>
<keyword evidence="4 5" id="KW-0472">Membrane</keyword>
<evidence type="ECO:0000256" key="4">
    <source>
        <dbReference type="ARBA" id="ARBA00023136"/>
    </source>
</evidence>
<dbReference type="RefSeq" id="WP_139999406.1">
    <property type="nucleotide sequence ID" value="NZ_VFJE01000051.1"/>
</dbReference>